<sequence>MMNNKIFAVVLLVVGVLLLFFAYQASESFGNQVSEAVTGRFTDSTTWFIILGAVSTVAGVMLLLMGRSAQR</sequence>
<keyword evidence="3" id="KW-1185">Reference proteome</keyword>
<evidence type="ECO:0000256" key="1">
    <source>
        <dbReference type="SAM" id="Phobius"/>
    </source>
</evidence>
<evidence type="ECO:0000313" key="3">
    <source>
        <dbReference type="Proteomes" id="UP001231109"/>
    </source>
</evidence>
<reference evidence="2 3" key="1">
    <citation type="submission" date="2022-11" db="EMBL/GenBank/DDBJ databases">
        <title>Viruses from the air-sea interface of a natural surface slick.</title>
        <authorList>
            <person name="Rahlff J."/>
            <person name="Holmfeldt K."/>
        </authorList>
    </citation>
    <scope>NUCLEOTIDE SEQUENCE [LARGE SCALE GENOMIC DNA]</scope>
    <source>
        <strain evidence="2 3">SMS4</strain>
    </source>
</reference>
<name>A0ABT9I546_9GAMM</name>
<accession>A0ABT9I546</accession>
<keyword evidence="1" id="KW-0472">Membrane</keyword>
<protein>
    <submittedName>
        <fullName evidence="2">DUF3185 family protein</fullName>
    </submittedName>
</protein>
<dbReference type="Pfam" id="PF11381">
    <property type="entry name" value="DUF3185"/>
    <property type="match status" value="1"/>
</dbReference>
<dbReference type="Proteomes" id="UP001231109">
    <property type="component" value="Unassembled WGS sequence"/>
</dbReference>
<evidence type="ECO:0000313" key="2">
    <source>
        <dbReference type="EMBL" id="MDP5138522.1"/>
    </source>
</evidence>
<proteinExistence type="predicted"/>
<organism evidence="2 3">
    <name type="scientific">Rheinheimera baltica</name>
    <dbReference type="NCBI Taxonomy" id="67576"/>
    <lineage>
        <taxon>Bacteria</taxon>
        <taxon>Pseudomonadati</taxon>
        <taxon>Pseudomonadota</taxon>
        <taxon>Gammaproteobacteria</taxon>
        <taxon>Chromatiales</taxon>
        <taxon>Chromatiaceae</taxon>
        <taxon>Rheinheimera</taxon>
    </lineage>
</organism>
<dbReference type="EMBL" id="JAPJDZ010000187">
    <property type="protein sequence ID" value="MDP5138522.1"/>
    <property type="molecule type" value="Genomic_DNA"/>
</dbReference>
<feature type="transmembrane region" description="Helical" evidence="1">
    <location>
        <begin position="46"/>
        <end position="65"/>
    </location>
</feature>
<dbReference type="RefSeq" id="WP_305977641.1">
    <property type="nucleotide sequence ID" value="NZ_JAPJDZ010000187.1"/>
</dbReference>
<keyword evidence="1" id="KW-1133">Transmembrane helix</keyword>
<dbReference type="InterPro" id="IPR021521">
    <property type="entry name" value="DUF3185"/>
</dbReference>
<gene>
    <name evidence="2" type="ORF">ORJ04_21475</name>
</gene>
<keyword evidence="1" id="KW-0812">Transmembrane</keyword>
<comment type="caution">
    <text evidence="2">The sequence shown here is derived from an EMBL/GenBank/DDBJ whole genome shotgun (WGS) entry which is preliminary data.</text>
</comment>